<evidence type="ECO:0000259" key="1">
    <source>
        <dbReference type="Pfam" id="PF13474"/>
    </source>
</evidence>
<feature type="domain" description="SnoaL-like" evidence="1">
    <location>
        <begin position="39"/>
        <end position="140"/>
    </location>
</feature>
<accession>A0A0F9K7U9</accession>
<gene>
    <name evidence="2" type="ORF">LCGC14_1362120</name>
</gene>
<dbReference type="InterPro" id="IPR032710">
    <property type="entry name" value="NTF2-like_dom_sf"/>
</dbReference>
<dbReference type="Pfam" id="PF13474">
    <property type="entry name" value="SnoaL_3"/>
    <property type="match status" value="1"/>
</dbReference>
<dbReference type="AlphaFoldDB" id="A0A0F9K7U9"/>
<protein>
    <recommendedName>
        <fullName evidence="1">SnoaL-like domain-containing protein</fullName>
    </recommendedName>
</protein>
<dbReference type="SUPFAM" id="SSF54427">
    <property type="entry name" value="NTF2-like"/>
    <property type="match status" value="1"/>
</dbReference>
<reference evidence="2" key="1">
    <citation type="journal article" date="2015" name="Nature">
        <title>Complex archaea that bridge the gap between prokaryotes and eukaryotes.</title>
        <authorList>
            <person name="Spang A."/>
            <person name="Saw J.H."/>
            <person name="Jorgensen S.L."/>
            <person name="Zaremba-Niedzwiedzka K."/>
            <person name="Martijn J."/>
            <person name="Lind A.E."/>
            <person name="van Eijk R."/>
            <person name="Schleper C."/>
            <person name="Guy L."/>
            <person name="Ettema T.J."/>
        </authorList>
    </citation>
    <scope>NUCLEOTIDE SEQUENCE</scope>
</reference>
<name>A0A0F9K7U9_9ZZZZ</name>
<evidence type="ECO:0000313" key="2">
    <source>
        <dbReference type="EMBL" id="KKM78224.1"/>
    </source>
</evidence>
<organism evidence="2">
    <name type="scientific">marine sediment metagenome</name>
    <dbReference type="NCBI Taxonomy" id="412755"/>
    <lineage>
        <taxon>unclassified sequences</taxon>
        <taxon>metagenomes</taxon>
        <taxon>ecological metagenomes</taxon>
    </lineage>
</organism>
<proteinExistence type="predicted"/>
<dbReference type="EMBL" id="LAZR01008524">
    <property type="protein sequence ID" value="KKM78224.1"/>
    <property type="molecule type" value="Genomic_DNA"/>
</dbReference>
<dbReference type="Gene3D" id="3.10.450.50">
    <property type="match status" value="1"/>
</dbReference>
<sequence length="140" mass="16318">MVIASLVTLMTYSCGFGPDIQNVENEITDILDQQKVSWNEENIEGFMEYYWNSEKFTFQSGNKRLHGWDALLASYKESYSGEKWGKLDFTDMEIKVLSNDIAYVLGRWRLLSKDSSEEGLFTIIFLRMPEGWRIVHDHSS</sequence>
<comment type="caution">
    <text evidence="2">The sequence shown here is derived from an EMBL/GenBank/DDBJ whole genome shotgun (WGS) entry which is preliminary data.</text>
</comment>
<dbReference type="InterPro" id="IPR037401">
    <property type="entry name" value="SnoaL-like"/>
</dbReference>